<accession>A0A1X7A9V0</accession>
<gene>
    <name evidence="1" type="ORF">ROJ8625_03954</name>
</gene>
<name>A0A1X7A9V0_9RHOB</name>
<reference evidence="1 2" key="1">
    <citation type="submission" date="2017-03" db="EMBL/GenBank/DDBJ databases">
        <authorList>
            <person name="Afonso C.L."/>
            <person name="Miller P.J."/>
            <person name="Scott M.A."/>
            <person name="Spackman E."/>
            <person name="Goraichik I."/>
            <person name="Dimitrov K.M."/>
            <person name="Suarez D.L."/>
            <person name="Swayne D.E."/>
        </authorList>
    </citation>
    <scope>NUCLEOTIDE SEQUENCE [LARGE SCALE GENOMIC DNA]</scope>
    <source>
        <strain evidence="1 2">CECT 8625</strain>
    </source>
</reference>
<dbReference type="AlphaFoldDB" id="A0A1X7A9V0"/>
<dbReference type="OrthoDB" id="7745566at2"/>
<sequence>MMEQTYFVTRTPEIDGVHFVHSDKCQVFPDMQTEELGTFEGCEAAMDVARGRYDPINACALCCPKCYVKRGDADAAA</sequence>
<dbReference type="EMBL" id="FWFK01000009">
    <property type="protein sequence ID" value="SLN73577.1"/>
    <property type="molecule type" value="Genomic_DNA"/>
</dbReference>
<organism evidence="1 2">
    <name type="scientific">Roseivivax jejudonensis</name>
    <dbReference type="NCBI Taxonomy" id="1529041"/>
    <lineage>
        <taxon>Bacteria</taxon>
        <taxon>Pseudomonadati</taxon>
        <taxon>Pseudomonadota</taxon>
        <taxon>Alphaproteobacteria</taxon>
        <taxon>Rhodobacterales</taxon>
        <taxon>Roseobacteraceae</taxon>
        <taxon>Roseivivax</taxon>
    </lineage>
</organism>
<protein>
    <submittedName>
        <fullName evidence="1">Uncharacterized protein</fullName>
    </submittedName>
</protein>
<keyword evidence="2" id="KW-1185">Reference proteome</keyword>
<dbReference type="RefSeq" id="WP_085793609.1">
    <property type="nucleotide sequence ID" value="NZ_FWFK01000009.1"/>
</dbReference>
<dbReference type="Proteomes" id="UP000193570">
    <property type="component" value="Unassembled WGS sequence"/>
</dbReference>
<proteinExistence type="predicted"/>
<evidence type="ECO:0000313" key="2">
    <source>
        <dbReference type="Proteomes" id="UP000193570"/>
    </source>
</evidence>
<evidence type="ECO:0000313" key="1">
    <source>
        <dbReference type="EMBL" id="SLN73577.1"/>
    </source>
</evidence>